<dbReference type="RefSeq" id="WP_038132149.1">
    <property type="nucleotide sequence ID" value="NZ_AUNB01000051.1"/>
</dbReference>
<dbReference type="EMBL" id="AUNB01000051">
    <property type="protein sequence ID" value="KEO55469.1"/>
    <property type="molecule type" value="Genomic_DNA"/>
</dbReference>
<dbReference type="OrthoDB" id="5523420at2"/>
<dbReference type="AlphaFoldDB" id="A0A074JG34"/>
<name>A0A074JG34_9RHOB</name>
<dbReference type="eggNOG" id="COG5592">
    <property type="taxonomic scope" value="Bacteria"/>
</dbReference>
<dbReference type="Gene3D" id="1.20.120.520">
    <property type="entry name" value="nmb1532 protein domain like"/>
    <property type="match status" value="1"/>
</dbReference>
<evidence type="ECO:0000313" key="3">
    <source>
        <dbReference type="Proteomes" id="UP000027471"/>
    </source>
</evidence>
<dbReference type="PANTHER" id="PTHR35585:SF1">
    <property type="entry name" value="HHE DOMAIN PROTEIN (AFU_ORTHOLOGUE AFUA_4G00730)"/>
    <property type="match status" value="1"/>
</dbReference>
<dbReference type="Pfam" id="PF01814">
    <property type="entry name" value="Hemerythrin"/>
    <property type="match status" value="1"/>
</dbReference>
<dbReference type="Proteomes" id="UP000027471">
    <property type="component" value="Unassembled WGS sequence"/>
</dbReference>
<comment type="caution">
    <text evidence="2">The sequence shown here is derived from an EMBL/GenBank/DDBJ whole genome shotgun (WGS) entry which is preliminary data.</text>
</comment>
<dbReference type="InterPro" id="IPR012312">
    <property type="entry name" value="Hemerythrin-like"/>
</dbReference>
<dbReference type="CDD" id="cd12108">
    <property type="entry name" value="Hr-like"/>
    <property type="match status" value="1"/>
</dbReference>
<dbReference type="PANTHER" id="PTHR35585">
    <property type="entry name" value="HHE DOMAIN PROTEIN (AFU_ORTHOLOGUE AFUA_4G00730)"/>
    <property type="match status" value="1"/>
</dbReference>
<evidence type="ECO:0000259" key="1">
    <source>
        <dbReference type="Pfam" id="PF01814"/>
    </source>
</evidence>
<feature type="domain" description="Hemerythrin-like" evidence="1">
    <location>
        <begin position="4"/>
        <end position="120"/>
    </location>
</feature>
<dbReference type="STRING" id="1353528.DT23_05735"/>
<protein>
    <recommendedName>
        <fullName evidence="1">Hemerythrin-like domain-containing protein</fullName>
    </recommendedName>
</protein>
<sequence>MTSIYDAIKADHDHHRDLMAQIAKTEGASEDRKKAWDAFYYDIKSHAAAEEETFYSKLMSKTWGQDSARHSVEEHAQLDDLLDELNEMEMASPGWLNKFHKLQHDYNHHMDEEEDEIFTRAKEVIDASEIDGYGEKFHARKKKEREIVDKKREEQLED</sequence>
<gene>
    <name evidence="2" type="ORF">DT23_05735</name>
</gene>
<reference evidence="2 3" key="1">
    <citation type="journal article" date="2015" name="Antonie Van Leeuwenhoek">
        <title>Thioclava indica sp. nov., isolated from surface seawater of the Indian Ocean.</title>
        <authorList>
            <person name="Liu Y."/>
            <person name="Lai Q."/>
            <person name="Du J."/>
            <person name="Xu H."/>
            <person name="Jiang L."/>
            <person name="Shao Z."/>
        </authorList>
    </citation>
    <scope>NUCLEOTIDE SEQUENCE [LARGE SCALE GENOMIC DNA]</scope>
    <source>
        <strain evidence="2 3">DT23-4</strain>
    </source>
</reference>
<keyword evidence="3" id="KW-1185">Reference proteome</keyword>
<accession>A0A074JG34</accession>
<proteinExistence type="predicted"/>
<organism evidence="2 3">
    <name type="scientific">Thioclava indica</name>
    <dbReference type="NCBI Taxonomy" id="1353528"/>
    <lineage>
        <taxon>Bacteria</taxon>
        <taxon>Pseudomonadati</taxon>
        <taxon>Pseudomonadota</taxon>
        <taxon>Alphaproteobacteria</taxon>
        <taxon>Rhodobacterales</taxon>
        <taxon>Paracoccaceae</taxon>
        <taxon>Thioclava</taxon>
    </lineage>
</organism>
<evidence type="ECO:0000313" key="2">
    <source>
        <dbReference type="EMBL" id="KEO55469.1"/>
    </source>
</evidence>